<dbReference type="PROSITE" id="PS51257">
    <property type="entry name" value="PROKAR_LIPOPROTEIN"/>
    <property type="match status" value="1"/>
</dbReference>
<dbReference type="STRING" id="1367852.SAMN05216516_101563"/>
<keyword evidence="1" id="KW-0732">Signal</keyword>
<dbReference type="OrthoDB" id="7065744at2"/>
<dbReference type="PANTHER" id="PTHR38008:SF1">
    <property type="entry name" value="DUF333 DOMAIN-CONTAINING PROTEIN"/>
    <property type="match status" value="1"/>
</dbReference>
<accession>A0A1I4V5I1</accession>
<dbReference type="InterPro" id="IPR005590">
    <property type="entry name" value="DUF333"/>
</dbReference>
<dbReference type="EMBL" id="FOVC01000001">
    <property type="protein sequence ID" value="SFM96484.1"/>
    <property type="molecule type" value="Genomic_DNA"/>
</dbReference>
<evidence type="ECO:0000313" key="2">
    <source>
        <dbReference type="EMBL" id="SFM96484.1"/>
    </source>
</evidence>
<gene>
    <name evidence="2" type="ORF">SAMN05216516_101563</name>
</gene>
<organism evidence="2 3">
    <name type="scientific">Izhakiella capsodis</name>
    <dbReference type="NCBI Taxonomy" id="1367852"/>
    <lineage>
        <taxon>Bacteria</taxon>
        <taxon>Pseudomonadati</taxon>
        <taxon>Pseudomonadota</taxon>
        <taxon>Gammaproteobacteria</taxon>
        <taxon>Enterobacterales</taxon>
        <taxon>Erwiniaceae</taxon>
        <taxon>Izhakiella</taxon>
    </lineage>
</organism>
<dbReference type="PANTHER" id="PTHR38008">
    <property type="entry name" value="HEMOLYSIN-RELATED"/>
    <property type="match status" value="1"/>
</dbReference>
<sequence length="91" mass="9187">MKVKTLLLTGAAALSLCSCSSDPEQNEPSQQATSAHVMVTPSMSSPATNVCGVAGGTLAFSRQLDGTSVGTCQLPNGRRCNETALISGGCI</sequence>
<proteinExistence type="predicted"/>
<protein>
    <submittedName>
        <fullName evidence="2">Hemolysin</fullName>
    </submittedName>
</protein>
<dbReference type="RefSeq" id="WP_092874796.1">
    <property type="nucleotide sequence ID" value="NZ_FOVC01000001.1"/>
</dbReference>
<name>A0A1I4V5I1_9GAMM</name>
<dbReference type="AlphaFoldDB" id="A0A1I4V5I1"/>
<evidence type="ECO:0000313" key="3">
    <source>
        <dbReference type="Proteomes" id="UP000242222"/>
    </source>
</evidence>
<dbReference type="Proteomes" id="UP000242222">
    <property type="component" value="Unassembled WGS sequence"/>
</dbReference>
<feature type="chain" id="PRO_5017229540" evidence="1">
    <location>
        <begin position="21"/>
        <end position="91"/>
    </location>
</feature>
<dbReference type="Pfam" id="PF03891">
    <property type="entry name" value="DUF333"/>
    <property type="match status" value="1"/>
</dbReference>
<evidence type="ECO:0000256" key="1">
    <source>
        <dbReference type="SAM" id="SignalP"/>
    </source>
</evidence>
<keyword evidence="3" id="KW-1185">Reference proteome</keyword>
<feature type="signal peptide" evidence="1">
    <location>
        <begin position="1"/>
        <end position="20"/>
    </location>
</feature>
<reference evidence="3" key="1">
    <citation type="submission" date="2016-10" db="EMBL/GenBank/DDBJ databases">
        <authorList>
            <person name="Varghese N."/>
            <person name="Submissions S."/>
        </authorList>
    </citation>
    <scope>NUCLEOTIDE SEQUENCE [LARGE SCALE GENOMIC DNA]</scope>
    <source>
        <strain evidence="3">N6PO6</strain>
    </source>
</reference>